<protein>
    <submittedName>
        <fullName evidence="4">Hypoxic response protein 1</fullName>
    </submittedName>
</protein>
<dbReference type="Proteomes" id="UP001458946">
    <property type="component" value="Unassembled WGS sequence"/>
</dbReference>
<dbReference type="RefSeq" id="WP_353542088.1">
    <property type="nucleotide sequence ID" value="NZ_BAABRN010000018.1"/>
</dbReference>
<keyword evidence="5" id="KW-1185">Reference proteome</keyword>
<organism evidence="4 5">
    <name type="scientific">Deinococcus xinjiangensis</name>
    <dbReference type="NCBI Taxonomy" id="457454"/>
    <lineage>
        <taxon>Bacteria</taxon>
        <taxon>Thermotogati</taxon>
        <taxon>Deinococcota</taxon>
        <taxon>Deinococci</taxon>
        <taxon>Deinococcales</taxon>
        <taxon>Deinococcaceae</taxon>
        <taxon>Deinococcus</taxon>
    </lineage>
</organism>
<evidence type="ECO:0000256" key="2">
    <source>
        <dbReference type="PROSITE-ProRule" id="PRU00703"/>
    </source>
</evidence>
<dbReference type="SMART" id="SM00116">
    <property type="entry name" value="CBS"/>
    <property type="match status" value="2"/>
</dbReference>
<feature type="domain" description="CBS" evidence="3">
    <location>
        <begin position="8"/>
        <end position="64"/>
    </location>
</feature>
<dbReference type="PANTHER" id="PTHR48108">
    <property type="entry name" value="CBS DOMAIN-CONTAINING PROTEIN CBSX2, CHLOROPLASTIC"/>
    <property type="match status" value="1"/>
</dbReference>
<dbReference type="PROSITE" id="PS51371">
    <property type="entry name" value="CBS"/>
    <property type="match status" value="2"/>
</dbReference>
<dbReference type="InterPro" id="IPR051462">
    <property type="entry name" value="CBS_domain-containing"/>
</dbReference>
<evidence type="ECO:0000259" key="3">
    <source>
        <dbReference type="PROSITE" id="PS51371"/>
    </source>
</evidence>
<evidence type="ECO:0000256" key="1">
    <source>
        <dbReference type="ARBA" id="ARBA00022737"/>
    </source>
</evidence>
<comment type="caution">
    <text evidence="4">The sequence shown here is derived from an EMBL/GenBank/DDBJ whole genome shotgun (WGS) entry which is preliminary data.</text>
</comment>
<dbReference type="PANTHER" id="PTHR48108:SF34">
    <property type="entry name" value="CBS DOMAIN-CONTAINING PROTEIN YHCV"/>
    <property type="match status" value="1"/>
</dbReference>
<keyword evidence="2" id="KW-0129">CBS domain</keyword>
<accession>A0ABP9VFK7</accession>
<keyword evidence="1" id="KW-0677">Repeat</keyword>
<feature type="domain" description="CBS" evidence="3">
    <location>
        <begin position="72"/>
        <end position="129"/>
    </location>
</feature>
<dbReference type="InterPro" id="IPR046342">
    <property type="entry name" value="CBS_dom_sf"/>
</dbReference>
<name>A0ABP9VFK7_9DEIO</name>
<dbReference type="InterPro" id="IPR000644">
    <property type="entry name" value="CBS_dom"/>
</dbReference>
<evidence type="ECO:0000313" key="5">
    <source>
        <dbReference type="Proteomes" id="UP001458946"/>
    </source>
</evidence>
<dbReference type="EMBL" id="BAABRN010000018">
    <property type="protein sequence ID" value="GAA5502118.1"/>
    <property type="molecule type" value="Genomic_DNA"/>
</dbReference>
<gene>
    <name evidence="4" type="primary">hrp1</name>
    <name evidence="4" type="ORF">Dxin01_01857</name>
</gene>
<dbReference type="SUPFAM" id="SSF54631">
    <property type="entry name" value="CBS-domain pair"/>
    <property type="match status" value="1"/>
</dbReference>
<reference evidence="4 5" key="1">
    <citation type="submission" date="2024-02" db="EMBL/GenBank/DDBJ databases">
        <title>Deinococcus xinjiangensis NBRC 107630.</title>
        <authorList>
            <person name="Ichikawa N."/>
            <person name="Katano-Makiyama Y."/>
            <person name="Hidaka K."/>
        </authorList>
    </citation>
    <scope>NUCLEOTIDE SEQUENCE [LARGE SCALE GENOMIC DNA]</scope>
    <source>
        <strain evidence="4 5">NBRC 107630</strain>
    </source>
</reference>
<dbReference type="Gene3D" id="3.10.580.10">
    <property type="entry name" value="CBS-domain"/>
    <property type="match status" value="1"/>
</dbReference>
<proteinExistence type="predicted"/>
<sequence length="139" mass="14539">MTTLKDIMTKDLTTVGSQATIKDVAQKMKQGDIGNVLLMDGDKLAGIVTDRDLVIRAVADGQDSSAPVSSFATKDVFTMPSSTDVSAAAKAMAEKQLRRLPVTDGDTGKVVGIVSLADLSNRTDGNADKKALEGISKPN</sequence>
<evidence type="ECO:0000313" key="4">
    <source>
        <dbReference type="EMBL" id="GAA5502118.1"/>
    </source>
</evidence>
<dbReference type="CDD" id="cd04622">
    <property type="entry name" value="CBS_pair_HRP1_like"/>
    <property type="match status" value="1"/>
</dbReference>
<dbReference type="Pfam" id="PF00571">
    <property type="entry name" value="CBS"/>
    <property type="match status" value="2"/>
</dbReference>